<dbReference type="Gene3D" id="1.20.1250.20">
    <property type="entry name" value="MFS general substrate transporter like domains"/>
    <property type="match status" value="1"/>
</dbReference>
<evidence type="ECO:0000256" key="2">
    <source>
        <dbReference type="ARBA" id="ARBA00022448"/>
    </source>
</evidence>
<keyword evidence="4 6" id="KW-1133">Transmembrane helix</keyword>
<dbReference type="InterPro" id="IPR005828">
    <property type="entry name" value="MFS_sugar_transport-like"/>
</dbReference>
<evidence type="ECO:0000256" key="6">
    <source>
        <dbReference type="SAM" id="Phobius"/>
    </source>
</evidence>
<dbReference type="Proteomes" id="UP001214415">
    <property type="component" value="Chromosome 1"/>
</dbReference>
<gene>
    <name evidence="7" type="ORF">MEQU1_000613</name>
</gene>
<protein>
    <recommendedName>
        <fullName evidence="9">Major facilitator superfamily (MFS) profile domain-containing protein</fullName>
    </recommendedName>
</protein>
<sequence length="214" mass="23294">MPIDGALFIESLPPRHHHWLTALSVFFSLGSVVSALVALALLVGAGASWRLLLLALAVLTAMAAAARLGRFRTLESPAFLMASGRQDEAELVLQAMAPEEGLPPEDVHMYREEASQHTHETGALFAAGQARTTFILWLLWTLQSLAFTLFNAFYPLYLERKRGHTASRTEAAVLRDVLAYAVSSVPGSLVGAALRLHYFGFGGHRKRGKSSLQV</sequence>
<keyword evidence="3 6" id="KW-0812">Transmembrane</keyword>
<keyword evidence="2" id="KW-0813">Transport</keyword>
<evidence type="ECO:0008006" key="9">
    <source>
        <dbReference type="Google" id="ProtNLM"/>
    </source>
</evidence>
<accession>A0AAF0IYZ9</accession>
<organism evidence="7 8">
    <name type="scientific">Malassezia equina</name>
    <dbReference type="NCBI Taxonomy" id="1381935"/>
    <lineage>
        <taxon>Eukaryota</taxon>
        <taxon>Fungi</taxon>
        <taxon>Dikarya</taxon>
        <taxon>Basidiomycota</taxon>
        <taxon>Ustilaginomycotina</taxon>
        <taxon>Malasseziomycetes</taxon>
        <taxon>Malasseziales</taxon>
        <taxon>Malasseziaceae</taxon>
        <taxon>Malassezia</taxon>
    </lineage>
</organism>
<evidence type="ECO:0000313" key="7">
    <source>
        <dbReference type="EMBL" id="WFD21953.1"/>
    </source>
</evidence>
<evidence type="ECO:0000256" key="1">
    <source>
        <dbReference type="ARBA" id="ARBA00004141"/>
    </source>
</evidence>
<evidence type="ECO:0000313" key="8">
    <source>
        <dbReference type="Proteomes" id="UP001214415"/>
    </source>
</evidence>
<dbReference type="GO" id="GO:0016020">
    <property type="term" value="C:membrane"/>
    <property type="evidence" value="ECO:0007669"/>
    <property type="project" value="UniProtKB-SubCell"/>
</dbReference>
<dbReference type="GO" id="GO:0022857">
    <property type="term" value="F:transmembrane transporter activity"/>
    <property type="evidence" value="ECO:0007669"/>
    <property type="project" value="InterPro"/>
</dbReference>
<evidence type="ECO:0000256" key="5">
    <source>
        <dbReference type="ARBA" id="ARBA00023136"/>
    </source>
</evidence>
<evidence type="ECO:0000256" key="3">
    <source>
        <dbReference type="ARBA" id="ARBA00022692"/>
    </source>
</evidence>
<feature type="transmembrane region" description="Helical" evidence="6">
    <location>
        <begin position="20"/>
        <end position="43"/>
    </location>
</feature>
<dbReference type="EMBL" id="CP119900">
    <property type="protein sequence ID" value="WFD21953.1"/>
    <property type="molecule type" value="Genomic_DNA"/>
</dbReference>
<comment type="subcellular location">
    <subcellularLocation>
        <location evidence="1">Membrane</location>
        <topology evidence="1">Multi-pass membrane protein</topology>
    </subcellularLocation>
</comment>
<dbReference type="PANTHER" id="PTHR23511:SF5">
    <property type="entry name" value="MAJOR FACILITATOR-TYPE TRANSPORTER HXNZ-RELATED"/>
    <property type="match status" value="1"/>
</dbReference>
<reference evidence="7" key="1">
    <citation type="submission" date="2023-03" db="EMBL/GenBank/DDBJ databases">
        <title>Mating type loci evolution in Malassezia.</title>
        <authorList>
            <person name="Coelho M.A."/>
        </authorList>
    </citation>
    <scope>NUCLEOTIDE SEQUENCE</scope>
    <source>
        <strain evidence="7">CBS 12830</strain>
    </source>
</reference>
<feature type="transmembrane region" description="Helical" evidence="6">
    <location>
        <begin position="49"/>
        <end position="68"/>
    </location>
</feature>
<evidence type="ECO:0000256" key="4">
    <source>
        <dbReference type="ARBA" id="ARBA00022989"/>
    </source>
</evidence>
<feature type="transmembrane region" description="Helical" evidence="6">
    <location>
        <begin position="134"/>
        <end position="157"/>
    </location>
</feature>
<name>A0AAF0IYZ9_9BASI</name>
<feature type="transmembrane region" description="Helical" evidence="6">
    <location>
        <begin position="177"/>
        <end position="198"/>
    </location>
</feature>
<dbReference type="AlphaFoldDB" id="A0AAF0IYZ9"/>
<proteinExistence type="predicted"/>
<keyword evidence="5 6" id="KW-0472">Membrane</keyword>
<dbReference type="PANTHER" id="PTHR23511">
    <property type="entry name" value="SYNAPTIC VESICLE GLYCOPROTEIN 2"/>
    <property type="match status" value="1"/>
</dbReference>
<dbReference type="SUPFAM" id="SSF103473">
    <property type="entry name" value="MFS general substrate transporter"/>
    <property type="match status" value="1"/>
</dbReference>
<dbReference type="Pfam" id="PF00083">
    <property type="entry name" value="Sugar_tr"/>
    <property type="match status" value="1"/>
</dbReference>
<dbReference type="InterPro" id="IPR036259">
    <property type="entry name" value="MFS_trans_sf"/>
</dbReference>
<keyword evidence="8" id="KW-1185">Reference proteome</keyword>